<dbReference type="InterPro" id="IPR005019">
    <property type="entry name" value="Adenine_glyco"/>
</dbReference>
<reference evidence="3" key="1">
    <citation type="submission" date="2022-02" db="EMBL/GenBank/DDBJ databases">
        <authorList>
            <person name="Henning P.M."/>
            <person name="McCubbin A.G."/>
            <person name="Shore J.S."/>
        </authorList>
    </citation>
    <scope>NUCLEOTIDE SEQUENCE</scope>
    <source>
        <strain evidence="3">F60SS</strain>
        <tissue evidence="3">Leaves</tissue>
    </source>
</reference>
<keyword evidence="4" id="KW-1185">Reference proteome</keyword>
<feature type="compositionally biased region" description="Basic and acidic residues" evidence="2">
    <location>
        <begin position="183"/>
        <end position="195"/>
    </location>
</feature>
<dbReference type="InterPro" id="IPR011257">
    <property type="entry name" value="DNA_glycosylase"/>
</dbReference>
<feature type="binding site" evidence="1">
    <location>
        <position position="372"/>
    </location>
    <ligand>
        <name>Zn(2+)</name>
        <dbReference type="ChEBI" id="CHEBI:29105"/>
    </ligand>
</feature>
<dbReference type="OrthoDB" id="3941538at2759"/>
<feature type="binding site" evidence="1">
    <location>
        <position position="376"/>
    </location>
    <ligand>
        <name>Zn(2+)</name>
        <dbReference type="ChEBI" id="CHEBI:29105"/>
    </ligand>
</feature>
<dbReference type="Gene3D" id="1.10.340.30">
    <property type="entry name" value="Hypothetical protein, domain 2"/>
    <property type="match status" value="1"/>
</dbReference>
<dbReference type="GO" id="GO:0046872">
    <property type="term" value="F:metal ion binding"/>
    <property type="evidence" value="ECO:0007669"/>
    <property type="project" value="UniProtKB-KW"/>
</dbReference>
<keyword evidence="1" id="KW-0862">Zinc</keyword>
<evidence type="ECO:0000313" key="4">
    <source>
        <dbReference type="Proteomes" id="UP001141552"/>
    </source>
</evidence>
<feature type="compositionally biased region" description="Polar residues" evidence="2">
    <location>
        <begin position="66"/>
        <end position="76"/>
    </location>
</feature>
<protein>
    <recommendedName>
        <fullName evidence="5">DNA-3-methyladenine glycosylase I</fullName>
    </recommendedName>
</protein>
<dbReference type="PANTHER" id="PTHR31116:SF25">
    <property type="entry name" value="DNA GLYCOSYLASE SUPERFAMILY PROTEIN"/>
    <property type="match status" value="1"/>
</dbReference>
<dbReference type="EMBL" id="JAKUCV010004121">
    <property type="protein sequence ID" value="KAJ4836432.1"/>
    <property type="molecule type" value="Genomic_DNA"/>
</dbReference>
<comment type="caution">
    <text evidence="3">The sequence shown here is derived from an EMBL/GenBank/DDBJ whole genome shotgun (WGS) entry which is preliminary data.</text>
</comment>
<dbReference type="Pfam" id="PF03352">
    <property type="entry name" value="Adenine_glyco"/>
    <property type="match status" value="1"/>
</dbReference>
<keyword evidence="1" id="KW-0479">Metal-binding</keyword>
<feature type="region of interest" description="Disordered" evidence="2">
    <location>
        <begin position="138"/>
        <end position="195"/>
    </location>
</feature>
<reference evidence="3" key="2">
    <citation type="journal article" date="2023" name="Plants (Basel)">
        <title>Annotation of the Turnera subulata (Passifloraceae) Draft Genome Reveals the S-Locus Evolved after the Divergence of Turneroideae from Passifloroideae in a Stepwise Manner.</title>
        <authorList>
            <person name="Henning P.M."/>
            <person name="Roalson E.H."/>
            <person name="Mir W."/>
            <person name="McCubbin A.G."/>
            <person name="Shore J.S."/>
        </authorList>
    </citation>
    <scope>NUCLEOTIDE SEQUENCE</scope>
    <source>
        <strain evidence="3">F60SS</strain>
    </source>
</reference>
<accession>A0A9Q0JCR6</accession>
<dbReference type="SUPFAM" id="SSF48150">
    <property type="entry name" value="DNA-glycosylase"/>
    <property type="match status" value="1"/>
</dbReference>
<feature type="binding site" evidence="1">
    <location>
        <position position="199"/>
    </location>
    <ligand>
        <name>Zn(2+)</name>
        <dbReference type="ChEBI" id="CHEBI:29105"/>
    </ligand>
</feature>
<feature type="binding site" evidence="1">
    <location>
        <position position="214"/>
    </location>
    <ligand>
        <name>Zn(2+)</name>
        <dbReference type="ChEBI" id="CHEBI:29105"/>
    </ligand>
</feature>
<evidence type="ECO:0008006" key="5">
    <source>
        <dbReference type="Google" id="ProtNLM"/>
    </source>
</evidence>
<gene>
    <name evidence="3" type="ORF">Tsubulata_034157</name>
</gene>
<dbReference type="GO" id="GO:0006284">
    <property type="term" value="P:base-excision repair"/>
    <property type="evidence" value="ECO:0007669"/>
    <property type="project" value="InterPro"/>
</dbReference>
<organism evidence="3 4">
    <name type="scientific">Turnera subulata</name>
    <dbReference type="NCBI Taxonomy" id="218843"/>
    <lineage>
        <taxon>Eukaryota</taxon>
        <taxon>Viridiplantae</taxon>
        <taxon>Streptophyta</taxon>
        <taxon>Embryophyta</taxon>
        <taxon>Tracheophyta</taxon>
        <taxon>Spermatophyta</taxon>
        <taxon>Magnoliopsida</taxon>
        <taxon>eudicotyledons</taxon>
        <taxon>Gunneridae</taxon>
        <taxon>Pentapetalae</taxon>
        <taxon>rosids</taxon>
        <taxon>fabids</taxon>
        <taxon>Malpighiales</taxon>
        <taxon>Passifloraceae</taxon>
        <taxon>Turnera</taxon>
    </lineage>
</organism>
<proteinExistence type="predicted"/>
<dbReference type="AlphaFoldDB" id="A0A9Q0JCR6"/>
<evidence type="ECO:0000256" key="2">
    <source>
        <dbReference type="SAM" id="MobiDB-lite"/>
    </source>
</evidence>
<sequence length="412" mass="46206">PPLSFFLCSVFHFRSAPQLSFFFLYLQTQTTFQLPHPHFALHHPTNSLPLPLKPTALIPRLKPKRNSTMSVATKLQSPAKPIPEPRPVLGPAGNRVRVVEKRREVVKQQKPKKEAAAAAVVVVVTEEVPRAAVKNNLSVDSSCSSDSSSSSSAKSLESKKKMVRNVKSNGLRPESAKVTENGDVERSSAKKKDGPVKRCDWITPNSDPLYALFHDKEWGVPVHDDSKLFELLVFSQALAELSWPAILHMRDIFRKLFDNFDPSSIAQYTEKKLLSLKVNGSLLLSEPKLRAIVENAKQILKVQQEFGSFGNYCWRFVNHKPLRNGFRYARQVPVKTPKAELISKDLMRRGFRCVGPAVIYSFMQVAGIVNDHLVTCFRYEECNADAKKDSKPSIEQTKVVTQALDNGCLSND</sequence>
<name>A0A9Q0JCR6_9ROSI</name>
<dbReference type="GO" id="GO:0008725">
    <property type="term" value="F:DNA-3-methyladenine glycosylase activity"/>
    <property type="evidence" value="ECO:0007669"/>
    <property type="project" value="InterPro"/>
</dbReference>
<evidence type="ECO:0000256" key="1">
    <source>
        <dbReference type="PIRSR" id="PIRSR605019-1"/>
    </source>
</evidence>
<evidence type="ECO:0000313" key="3">
    <source>
        <dbReference type="EMBL" id="KAJ4836432.1"/>
    </source>
</evidence>
<feature type="compositionally biased region" description="Low complexity" evidence="2">
    <location>
        <begin position="138"/>
        <end position="155"/>
    </location>
</feature>
<feature type="non-terminal residue" evidence="3">
    <location>
        <position position="1"/>
    </location>
</feature>
<dbReference type="Proteomes" id="UP001141552">
    <property type="component" value="Unassembled WGS sequence"/>
</dbReference>
<feature type="region of interest" description="Disordered" evidence="2">
    <location>
        <begin position="65"/>
        <end position="91"/>
    </location>
</feature>
<dbReference type="PANTHER" id="PTHR31116">
    <property type="entry name" value="OS04G0501200 PROTEIN"/>
    <property type="match status" value="1"/>
</dbReference>